<dbReference type="FunFam" id="3.10.129.10:FF:000074">
    <property type="entry name" value="Acyl-CoA thioesterase II"/>
    <property type="match status" value="1"/>
</dbReference>
<dbReference type="EMBL" id="QZAV01000022">
    <property type="protein sequence ID" value="THX42331.1"/>
    <property type="molecule type" value="Genomic_DNA"/>
</dbReference>
<dbReference type="GO" id="GO:0016853">
    <property type="term" value="F:isomerase activity"/>
    <property type="evidence" value="ECO:0007669"/>
    <property type="project" value="UniProtKB-KW"/>
</dbReference>
<evidence type="ECO:0000259" key="2">
    <source>
        <dbReference type="Pfam" id="PF13622"/>
    </source>
</evidence>
<dbReference type="GO" id="GO:0047617">
    <property type="term" value="F:fatty acyl-CoA hydrolase activity"/>
    <property type="evidence" value="ECO:0007669"/>
    <property type="project" value="InterPro"/>
</dbReference>
<dbReference type="Pfam" id="PF20789">
    <property type="entry name" value="4HBT_3C"/>
    <property type="match status" value="1"/>
</dbReference>
<sequence length="384" mass="43387">MSTLIKPPPADPSKSPIESVLELKQLTDIDPGIFTNTRPLWHPPGARGIYGGAVIAQCLAAAQRTVRDDFTVHSMHCYFVLAGNAEIPIMYHVEKVRDGRSFATRTVQARQRGRPIFTTTMSFVRENSGGFERVEHAVDMPEVPGPSEDLDIPQQDNSPFQSQRIHILNHQSGRPQDKKTRQWIKARGKISPSGGHQAHLSALAYMSDSYFIGTVSRVHRLWRFSTSDKDGKSTIDNSVLEKLRDMDDDTLRRMQGMDEDVIIALRNMKDINSVEQRRPEVGMMVSLDHTIYFHSPRNFRADEWMFTEMESPWAGDGRGLVLQRMFTKDGELVATCVQEVSDKYKQKHDSKADRSMQGVVRLKEGNSNSSKSKSKSKQEVASKL</sequence>
<protein>
    <submittedName>
        <fullName evidence="4">Thioesterase/thiol ester dehydrase-isomerase</fullName>
    </submittedName>
</protein>
<dbReference type="PANTHER" id="PTHR11066">
    <property type="entry name" value="ACYL-COA THIOESTERASE"/>
    <property type="match status" value="1"/>
</dbReference>
<dbReference type="Pfam" id="PF13622">
    <property type="entry name" value="4HBT_3"/>
    <property type="match status" value="1"/>
</dbReference>
<name>A0A4S9F4B7_AURPU</name>
<dbReference type="Gene3D" id="3.10.129.10">
    <property type="entry name" value="Hotdog Thioesterase"/>
    <property type="match status" value="2"/>
</dbReference>
<dbReference type="CDD" id="cd03445">
    <property type="entry name" value="Thioesterase_II_repeat2"/>
    <property type="match status" value="1"/>
</dbReference>
<evidence type="ECO:0000313" key="4">
    <source>
        <dbReference type="EMBL" id="THX42331.1"/>
    </source>
</evidence>
<gene>
    <name evidence="4" type="ORF">D6D10_01989</name>
</gene>
<dbReference type="InterPro" id="IPR049449">
    <property type="entry name" value="TesB_ACOT8-like_N"/>
</dbReference>
<keyword evidence="4" id="KW-0413">Isomerase</keyword>
<evidence type="ECO:0000313" key="5">
    <source>
        <dbReference type="Proteomes" id="UP000308953"/>
    </source>
</evidence>
<evidence type="ECO:0000259" key="3">
    <source>
        <dbReference type="Pfam" id="PF20789"/>
    </source>
</evidence>
<dbReference type="InterPro" id="IPR029069">
    <property type="entry name" value="HotDog_dom_sf"/>
</dbReference>
<dbReference type="CDD" id="cd03444">
    <property type="entry name" value="Thioesterase_II_repeat1"/>
    <property type="match status" value="1"/>
</dbReference>
<feature type="compositionally biased region" description="Basic and acidic residues" evidence="1">
    <location>
        <begin position="343"/>
        <end position="354"/>
    </location>
</feature>
<feature type="domain" description="Acyl-CoA thioesterase-like N-terminal HotDog" evidence="2">
    <location>
        <begin position="39"/>
        <end position="123"/>
    </location>
</feature>
<dbReference type="GO" id="GO:0005782">
    <property type="term" value="C:peroxisomal matrix"/>
    <property type="evidence" value="ECO:0007669"/>
    <property type="project" value="UniProtKB-SubCell"/>
</dbReference>
<accession>A0A4S9F4B7</accession>
<reference evidence="4 5" key="1">
    <citation type="submission" date="2018-10" db="EMBL/GenBank/DDBJ databases">
        <title>Fifty Aureobasidium pullulans genomes reveal a recombining polyextremotolerant generalist.</title>
        <authorList>
            <person name="Gostincar C."/>
            <person name="Turk M."/>
            <person name="Zajc J."/>
            <person name="Gunde-Cimerman N."/>
        </authorList>
    </citation>
    <scope>NUCLEOTIDE SEQUENCE [LARGE SCALE GENOMIC DNA]</scope>
    <source>
        <strain evidence="4 5">EXF-9785</strain>
    </source>
</reference>
<evidence type="ECO:0000256" key="1">
    <source>
        <dbReference type="SAM" id="MobiDB-lite"/>
    </source>
</evidence>
<proteinExistence type="predicted"/>
<dbReference type="SUPFAM" id="SSF54637">
    <property type="entry name" value="Thioesterase/thiol ester dehydrase-isomerase"/>
    <property type="match status" value="2"/>
</dbReference>
<feature type="domain" description="Acyl-CoA thioesterase-like C-terminal" evidence="3">
    <location>
        <begin position="151"/>
        <end position="340"/>
    </location>
</feature>
<dbReference type="InterPro" id="IPR049450">
    <property type="entry name" value="ACOT8-like_C"/>
</dbReference>
<dbReference type="PANTHER" id="PTHR11066:SF34">
    <property type="entry name" value="ACYL-COENZYME A THIOESTERASE 8"/>
    <property type="match status" value="1"/>
</dbReference>
<feature type="region of interest" description="Disordered" evidence="1">
    <location>
        <begin position="343"/>
        <end position="384"/>
    </location>
</feature>
<dbReference type="Proteomes" id="UP000308953">
    <property type="component" value="Unassembled WGS sequence"/>
</dbReference>
<dbReference type="GO" id="GO:0009062">
    <property type="term" value="P:fatty acid catabolic process"/>
    <property type="evidence" value="ECO:0007669"/>
    <property type="project" value="TreeGrafter"/>
</dbReference>
<comment type="caution">
    <text evidence="4">The sequence shown here is derived from an EMBL/GenBank/DDBJ whole genome shotgun (WGS) entry which is preliminary data.</text>
</comment>
<dbReference type="AlphaFoldDB" id="A0A4S9F4B7"/>
<dbReference type="InterPro" id="IPR003703">
    <property type="entry name" value="Acyl_CoA_thio"/>
</dbReference>
<dbReference type="GO" id="GO:0006637">
    <property type="term" value="P:acyl-CoA metabolic process"/>
    <property type="evidence" value="ECO:0007669"/>
    <property type="project" value="InterPro"/>
</dbReference>
<organism evidence="4 5">
    <name type="scientific">Aureobasidium pullulans</name>
    <name type="common">Black yeast</name>
    <name type="synonym">Pullularia pullulans</name>
    <dbReference type="NCBI Taxonomy" id="5580"/>
    <lineage>
        <taxon>Eukaryota</taxon>
        <taxon>Fungi</taxon>
        <taxon>Dikarya</taxon>
        <taxon>Ascomycota</taxon>
        <taxon>Pezizomycotina</taxon>
        <taxon>Dothideomycetes</taxon>
        <taxon>Dothideomycetidae</taxon>
        <taxon>Dothideales</taxon>
        <taxon>Saccotheciaceae</taxon>
        <taxon>Aureobasidium</taxon>
    </lineage>
</organism>